<dbReference type="InterPro" id="IPR001810">
    <property type="entry name" value="F-box_dom"/>
</dbReference>
<proteinExistence type="predicted"/>
<dbReference type="CDD" id="cd22109">
    <property type="entry name" value="F-box_FBXO41"/>
    <property type="match status" value="1"/>
</dbReference>
<dbReference type="PANTHER" id="PTHR15739">
    <property type="entry name" value="ZINC FINGER PROTEIN"/>
    <property type="match status" value="1"/>
</dbReference>
<protein>
    <recommendedName>
        <fullName evidence="3">F-box domain-containing protein</fullName>
    </recommendedName>
</protein>
<sequence length="1106" mass="123454">MTTRETSEPPFLEGVDATIPFHCPKCGTSQPFLTLEALNSHIEAVHICRLPPRVNRSEVGHVGSLPILNLLTKESKLLETELVNQTKDTEENKKHESPDMKHESSDMKLESRDQITTPSSGTEGSLAMTSSSTMAHLFKMSPPPAGLYCCTSDFTLAKRGLVKSNEHLRFSSGALLCPYEVKSHSRIPHVLTSYASEALVHQAPVTSQNTSVLAIATQQELSEKQKAFEVEKQALTEELRKVRMELDALRSRAADIIESQRREIECLSEQVNLKDMQVESTREVLGRSTEDRRAVQQALSTATEQNIAHLETITQLQDALSEKDKMLESKNEELNNLTKFLKSSAEKETFAREKLEEMLSGLLAQKESLEIKLITMKKEMDMYKYILANVSGMSMEPPDNNTPGGDARGLPVPSPVCGPCWPEGGWMTVSPGQLPQQPMDSTSLHFQQLPMRLLTVAPQVCEVEGDAPHSYAEAPSGGQWPKTSEQQPHEKRLGPGSYDVSEAVHSHWPNTSLSTNSTDYQRPPTETGPDLTRSHSLPTQGSPFHKVSFRDDHVPVSGRTRDGHTNQTLPAASVGLSFIPHGSDHISRDHSSAAPVSYQQQLQQQVLHLQQQLLTANEQLQNHPRRQAVNNDNDNDMSETSTSVESSSSVSSSVVTVVDGHQVSLSQGRQNQPETARCHVKVPEPVKYHKKVPEPVRYHKKVPEPVRYHKKVPEPVRYHKKVPEPKKYHVKFPEPAEYHMHVPQVAMTTGKRSSKRLSRVSALERQQQCRDALFCVFLYLDTVTLSRVARVCRLWRDMSRHPILWRSVILKGMTISSQHMSTISQWCSELRSLTLEGLRPRDRRGGEMDDEYAANIRGSLEPGLEALFRAAGENLLSLKIVNCDSTITARCLWLVSCMCRHLQRVAYTSEVDPISSEAVWALGAGCRYISTLVIPPAHKHHKSVGGQVQTQQTSGLNNRGLLMIGRCWPQLRVLCVGGADVSVKGLVAVARRCRHLEVLELCGAAEVTRRTARHMCAVGLTCLEVLDFTHTSVTPDAVRHFSDCCERLQTITVTVDLVHYSTDHQTDQARSMHLLEALKEMELCQSLQCKLRVKILKSSAYDRLTG</sequence>
<feature type="domain" description="F-box" evidence="3">
    <location>
        <begin position="772"/>
        <end position="810"/>
    </location>
</feature>
<evidence type="ECO:0000259" key="3">
    <source>
        <dbReference type="Pfam" id="PF12937"/>
    </source>
</evidence>
<feature type="coiled-coil region" evidence="1">
    <location>
        <begin position="313"/>
        <end position="379"/>
    </location>
</feature>
<dbReference type="EMBL" id="JAODUO010000353">
    <property type="protein sequence ID" value="KAK2182446.1"/>
    <property type="molecule type" value="Genomic_DNA"/>
</dbReference>
<feature type="compositionally biased region" description="Low complexity" evidence="2">
    <location>
        <begin position="638"/>
        <end position="651"/>
    </location>
</feature>
<dbReference type="Pfam" id="PF12937">
    <property type="entry name" value="F-box-like"/>
    <property type="match status" value="1"/>
</dbReference>
<evidence type="ECO:0000313" key="4">
    <source>
        <dbReference type="EMBL" id="KAK2182446.1"/>
    </source>
</evidence>
<keyword evidence="5" id="KW-1185">Reference proteome</keyword>
<feature type="compositionally biased region" description="Polar residues" evidence="2">
    <location>
        <begin position="114"/>
        <end position="128"/>
    </location>
</feature>
<feature type="compositionally biased region" description="Polar residues" evidence="2">
    <location>
        <begin position="508"/>
        <end position="520"/>
    </location>
</feature>
<keyword evidence="1" id="KW-0175">Coiled coil</keyword>
<feature type="region of interest" description="Disordered" evidence="2">
    <location>
        <begin position="580"/>
        <end position="599"/>
    </location>
</feature>
<comment type="caution">
    <text evidence="4">The sequence shown here is derived from an EMBL/GenBank/DDBJ whole genome shotgun (WGS) entry which is preliminary data.</text>
</comment>
<feature type="compositionally biased region" description="Basic and acidic residues" evidence="2">
    <location>
        <begin position="548"/>
        <end position="564"/>
    </location>
</feature>
<dbReference type="Gene3D" id="1.20.1280.50">
    <property type="match status" value="1"/>
</dbReference>
<gene>
    <name evidence="4" type="ORF">NP493_353g03030</name>
</gene>
<name>A0AAD9L3K5_RIDPI</name>
<feature type="compositionally biased region" description="Basic and acidic residues" evidence="2">
    <location>
        <begin position="582"/>
        <end position="591"/>
    </location>
</feature>
<evidence type="ECO:0000256" key="2">
    <source>
        <dbReference type="SAM" id="MobiDB-lite"/>
    </source>
</evidence>
<evidence type="ECO:0000256" key="1">
    <source>
        <dbReference type="SAM" id="Coils"/>
    </source>
</evidence>
<organism evidence="4 5">
    <name type="scientific">Ridgeia piscesae</name>
    <name type="common">Tubeworm</name>
    <dbReference type="NCBI Taxonomy" id="27915"/>
    <lineage>
        <taxon>Eukaryota</taxon>
        <taxon>Metazoa</taxon>
        <taxon>Spiralia</taxon>
        <taxon>Lophotrochozoa</taxon>
        <taxon>Annelida</taxon>
        <taxon>Polychaeta</taxon>
        <taxon>Sedentaria</taxon>
        <taxon>Canalipalpata</taxon>
        <taxon>Sabellida</taxon>
        <taxon>Siboglinidae</taxon>
        <taxon>Ridgeia</taxon>
    </lineage>
</organism>
<dbReference type="Proteomes" id="UP001209878">
    <property type="component" value="Unassembled WGS sequence"/>
</dbReference>
<feature type="compositionally biased region" description="Polar residues" evidence="2">
    <location>
        <begin position="619"/>
        <end position="632"/>
    </location>
</feature>
<reference evidence="4" key="1">
    <citation type="journal article" date="2023" name="Mol. Biol. Evol.">
        <title>Third-Generation Sequencing Reveals the Adaptive Role of the Epigenome in Three Deep-Sea Polychaetes.</title>
        <authorList>
            <person name="Perez M."/>
            <person name="Aroh O."/>
            <person name="Sun Y."/>
            <person name="Lan Y."/>
            <person name="Juniper S.K."/>
            <person name="Young C.R."/>
            <person name="Angers B."/>
            <person name="Qian P.Y."/>
        </authorList>
    </citation>
    <scope>NUCLEOTIDE SEQUENCE</scope>
    <source>
        <strain evidence="4">R07B-5</strain>
    </source>
</reference>
<feature type="coiled-coil region" evidence="1">
    <location>
        <begin position="218"/>
        <end position="270"/>
    </location>
</feature>
<evidence type="ECO:0000313" key="5">
    <source>
        <dbReference type="Proteomes" id="UP001209878"/>
    </source>
</evidence>
<accession>A0AAD9L3K5</accession>
<dbReference type="AlphaFoldDB" id="A0AAD9L3K5"/>
<dbReference type="Gene3D" id="3.80.10.10">
    <property type="entry name" value="Ribonuclease Inhibitor"/>
    <property type="match status" value="1"/>
</dbReference>
<feature type="region of interest" description="Disordered" evidence="2">
    <location>
        <begin position="619"/>
        <end position="651"/>
    </location>
</feature>
<dbReference type="PANTHER" id="PTHR15739:SF5">
    <property type="entry name" value="LD23158P"/>
    <property type="match status" value="1"/>
</dbReference>
<feature type="region of interest" description="Disordered" evidence="2">
    <location>
        <begin position="468"/>
        <end position="568"/>
    </location>
</feature>
<feature type="compositionally biased region" description="Basic and acidic residues" evidence="2">
    <location>
        <begin position="87"/>
        <end position="113"/>
    </location>
</feature>
<feature type="region of interest" description="Disordered" evidence="2">
    <location>
        <begin position="83"/>
        <end position="128"/>
    </location>
</feature>
<dbReference type="SUPFAM" id="SSF52047">
    <property type="entry name" value="RNI-like"/>
    <property type="match status" value="1"/>
</dbReference>
<dbReference type="InterPro" id="IPR052283">
    <property type="entry name" value="GenomicStab_NeuMorph_Reg"/>
</dbReference>
<dbReference type="InterPro" id="IPR032675">
    <property type="entry name" value="LRR_dom_sf"/>
</dbReference>